<name>A0A164V627_9CRUS</name>
<dbReference type="InterPro" id="IPR048365">
    <property type="entry name" value="TNP-like_RNaseH_N"/>
</dbReference>
<accession>A0A164V627</accession>
<evidence type="ECO:0000313" key="3">
    <source>
        <dbReference type="EMBL" id="KZS12003.1"/>
    </source>
</evidence>
<protein>
    <recommendedName>
        <fullName evidence="2">Transposable element P transposase-like RNase H domain-containing protein</fullName>
    </recommendedName>
</protein>
<dbReference type="OrthoDB" id="6750523at2759"/>
<feature type="domain" description="Transposable element P transposase-like RNase H" evidence="2">
    <location>
        <begin position="1046"/>
        <end position="1122"/>
    </location>
</feature>
<proteinExistence type="predicted"/>
<dbReference type="Pfam" id="PF21787">
    <property type="entry name" value="TNP-like_RNaseH_N"/>
    <property type="match status" value="1"/>
</dbReference>
<keyword evidence="1" id="KW-0175">Coiled coil</keyword>
<dbReference type="Proteomes" id="UP000076858">
    <property type="component" value="Unassembled WGS sequence"/>
</dbReference>
<organism evidence="3 4">
    <name type="scientific">Daphnia magna</name>
    <dbReference type="NCBI Taxonomy" id="35525"/>
    <lineage>
        <taxon>Eukaryota</taxon>
        <taxon>Metazoa</taxon>
        <taxon>Ecdysozoa</taxon>
        <taxon>Arthropoda</taxon>
        <taxon>Crustacea</taxon>
        <taxon>Branchiopoda</taxon>
        <taxon>Diplostraca</taxon>
        <taxon>Cladocera</taxon>
        <taxon>Anomopoda</taxon>
        <taxon>Daphniidae</taxon>
        <taxon>Daphnia</taxon>
    </lineage>
</organism>
<dbReference type="STRING" id="35525.A0A164V627"/>
<reference evidence="3 4" key="1">
    <citation type="submission" date="2016-03" db="EMBL/GenBank/DDBJ databases">
        <title>EvidentialGene: Evidence-directed Construction of Genes on Genomes.</title>
        <authorList>
            <person name="Gilbert D.G."/>
            <person name="Choi J.-H."/>
            <person name="Mockaitis K."/>
            <person name="Colbourne J."/>
            <person name="Pfrender M."/>
        </authorList>
    </citation>
    <scope>NUCLEOTIDE SEQUENCE [LARGE SCALE GENOMIC DNA]</scope>
    <source>
        <strain evidence="3 4">Xinb3</strain>
        <tissue evidence="3">Complete organism</tissue>
    </source>
</reference>
<evidence type="ECO:0000259" key="2">
    <source>
        <dbReference type="Pfam" id="PF21787"/>
    </source>
</evidence>
<keyword evidence="4" id="KW-1185">Reference proteome</keyword>
<comment type="caution">
    <text evidence="3">The sequence shown here is derived from an EMBL/GenBank/DDBJ whole genome shotgun (WGS) entry which is preliminary data.</text>
</comment>
<feature type="coiled-coil region" evidence="1">
    <location>
        <begin position="886"/>
        <end position="920"/>
    </location>
</feature>
<dbReference type="EMBL" id="LRGB01001411">
    <property type="protein sequence ID" value="KZS12003.1"/>
    <property type="molecule type" value="Genomic_DNA"/>
</dbReference>
<evidence type="ECO:0000256" key="1">
    <source>
        <dbReference type="SAM" id="Coils"/>
    </source>
</evidence>
<sequence>MDGKSAAQDSVIIESVNNLIFDRTEALLPPTWRWLPDCDVYQHDDLTAQKKIAIRFGDVYNATIVIKSITIIGNEVFYRVMGKLAASPKFLPQFIQKVEDITNLMSHFESSSLCQGFNFAINNQLTPRSKSEDSNAVRRSRFCLQILEKAELKSCKSMRYDPEFLLECVVLRIKSKGNYEHLRKNILPPLPSAETIRRLLSCMPCTFGLKSFALSSIKKFYSGKPKAMRYEEEEESTEQRLAPFQSFRNRETTKEAFKDTEGTEEMTSLINNAFDVMNGICYRHSIKREEMLGIRTRRITFFFITNLFSLPYLFFIIRSSGSGQEMPAVHSFLALFRMLCVYYPTKTTLSCTNLEDQPMSLLTSYKDSMLHRFKKDQKETKQKKEAQQDRLAKGIQILYSNVNNIGTYNAYIDDVVYDLAGYLLYARCKMIKVLRDRGGLKKVTPNMFFVVSSLETMLIEHFKESSCYLRDSFEKVIGKASLVGETGASRYTGCGQASQIRESTFIYFKVFFLEPQYLFYVIRRKKIPARKTPSADTCIECGAFYSNTKVDWIKCMGIWELWACETFIENHEEYFGAHWKFKRHPGPKAYFEYIVIRYRFQAKGKKDCNVDRLNSQRHQKSNLSKLPMEKRAKREVIQLPRKGKINEDSTCNLLPAETPKRKAPLERKPLENISNYKEHCPSHFIPKKKKKALHRKTELDCPISQQEFSSSLMEDTALVPSDMENQPIPLEHTTITTNEEKNEILKNDIDTIKLPESSWRREQLPDDSACVNYFPVVVKKCSVIIQKIARVDFHNRTIKQTIISQEMLRKLHEAKICPGIINNPEKHRQDQNTFVSNGKLVDGVWRSNKCSLLIQSVGELKPCKFCKLYFSMQQLSQKVAAKVKRVSKLNIHLEKKNAALKELKAEIHGLRMNMASLKNDRLEFLLNDLHDKDLVFNKWLRIYSRCKAKHDKDMRYEVEWLLECLLIRIKSLAVYEHLRVNNILPLPCQETLRKLSSCLSTEFGLNEFVLECIKKQFTEDEANFSALNEEWTEHDVCTEDSSTSTTDIPGLADHALVLIFRPYKASWIQPIAVFASKNAASGAQLQKIFLKAMILLEEANARVLYTVCDGSQPNNSMWNLFGISGCNTDTISMKNSIIHPTAGSDVFFLRDIPHLFKCIRNHIFNHKDVQAAGKTIQYLHLLKLFQHDKGRGSTGLYVVPKLKPVHLNPNSFQRMSVKLAVQVRIYSFGSHHYSYFISDKANEQLIRRHERSMESLRQIGMVQVLSNLYHCLEETEIAACGISPSNELEDEVLLCGDSQDDFHSESEKQLSLIKKPPVVDMDLEWGSWAATVYDADYSSQIESEHVTKVVYEPFLSNITLNGLKVTIMSTIDVVELLLRENYRYVLTGKMNQDCIERFFGIIPMSGRCGDKPTAASFLELFRLLTLYYTTKQVLRGANCDGEERSVVLTSYSSCIKKRLSNNKKLMKEKR</sequence>
<evidence type="ECO:0000313" key="4">
    <source>
        <dbReference type="Proteomes" id="UP000076858"/>
    </source>
</evidence>
<gene>
    <name evidence="3" type="ORF">APZ42_023176</name>
</gene>